<keyword evidence="4" id="KW-0862">Zinc</keyword>
<dbReference type="Gene3D" id="3.30.160.60">
    <property type="entry name" value="Classic Zinc Finger"/>
    <property type="match status" value="1"/>
</dbReference>
<dbReference type="PANTHER" id="PTHR23057:SF0">
    <property type="entry name" value="JUXTAPOSED WITH ANOTHER ZINC FINGER PROTEIN 1"/>
    <property type="match status" value="1"/>
</dbReference>
<protein>
    <submittedName>
        <fullName evidence="8">Transcription factor SFP1</fullName>
    </submittedName>
</protein>
<keyword evidence="3 5" id="KW-0863">Zinc-finger</keyword>
<dbReference type="EMBL" id="JBEVYD010000003">
    <property type="protein sequence ID" value="KAL3234396.1"/>
    <property type="molecule type" value="Genomic_DNA"/>
</dbReference>
<dbReference type="Proteomes" id="UP001623330">
    <property type="component" value="Unassembled WGS sequence"/>
</dbReference>
<feature type="region of interest" description="Disordered" evidence="6">
    <location>
        <begin position="64"/>
        <end position="87"/>
    </location>
</feature>
<feature type="region of interest" description="Disordered" evidence="6">
    <location>
        <begin position="249"/>
        <end position="271"/>
    </location>
</feature>
<dbReference type="InterPro" id="IPR036236">
    <property type="entry name" value="Znf_C2H2_sf"/>
</dbReference>
<accession>A0ABR4NYY1</accession>
<dbReference type="SUPFAM" id="SSF57667">
    <property type="entry name" value="beta-beta-alpha zinc fingers"/>
    <property type="match status" value="1"/>
</dbReference>
<evidence type="ECO:0000256" key="4">
    <source>
        <dbReference type="ARBA" id="ARBA00022833"/>
    </source>
</evidence>
<gene>
    <name evidence="8" type="ORF">RNJ44_03158</name>
</gene>
<dbReference type="InterPro" id="IPR051580">
    <property type="entry name" value="ZnF-Chromatin_assoc"/>
</dbReference>
<feature type="region of interest" description="Disordered" evidence="6">
    <location>
        <begin position="390"/>
        <end position="417"/>
    </location>
</feature>
<name>A0ABR4NYY1_9SACH</name>
<evidence type="ECO:0000313" key="9">
    <source>
        <dbReference type="Proteomes" id="UP001623330"/>
    </source>
</evidence>
<evidence type="ECO:0000259" key="7">
    <source>
        <dbReference type="PROSITE" id="PS50157"/>
    </source>
</evidence>
<feature type="compositionally biased region" description="Acidic residues" evidence="6">
    <location>
        <begin position="390"/>
        <end position="412"/>
    </location>
</feature>
<evidence type="ECO:0000256" key="3">
    <source>
        <dbReference type="ARBA" id="ARBA00022771"/>
    </source>
</evidence>
<comment type="caution">
    <text evidence="8">The sequence shown here is derived from an EMBL/GenBank/DDBJ whole genome shotgun (WGS) entry which is preliminary data.</text>
</comment>
<evidence type="ECO:0000256" key="2">
    <source>
        <dbReference type="ARBA" id="ARBA00022737"/>
    </source>
</evidence>
<evidence type="ECO:0000256" key="6">
    <source>
        <dbReference type="SAM" id="MobiDB-lite"/>
    </source>
</evidence>
<proteinExistence type="predicted"/>
<feature type="compositionally biased region" description="Polar residues" evidence="6">
    <location>
        <begin position="64"/>
        <end position="80"/>
    </location>
</feature>
<dbReference type="PROSITE" id="PS00028">
    <property type="entry name" value="ZINC_FINGER_C2H2_1"/>
    <property type="match status" value="2"/>
</dbReference>
<keyword evidence="1" id="KW-0479">Metal-binding</keyword>
<feature type="compositionally biased region" description="Low complexity" evidence="6">
    <location>
        <begin position="249"/>
        <end position="268"/>
    </location>
</feature>
<dbReference type="InterPro" id="IPR013087">
    <property type="entry name" value="Znf_C2H2_type"/>
</dbReference>
<reference evidence="8 9" key="1">
    <citation type="submission" date="2024-05" db="EMBL/GenBank/DDBJ databases">
        <title>Long read based assembly of the Candida bracarensis genome reveals expanded adhesin content.</title>
        <authorList>
            <person name="Marcet-Houben M."/>
            <person name="Ksiezopolska E."/>
            <person name="Gabaldon T."/>
        </authorList>
    </citation>
    <scope>NUCLEOTIDE SEQUENCE [LARGE SCALE GENOMIC DNA]</scope>
    <source>
        <strain evidence="8 9">CBM6</strain>
    </source>
</reference>
<evidence type="ECO:0000256" key="1">
    <source>
        <dbReference type="ARBA" id="ARBA00022723"/>
    </source>
</evidence>
<evidence type="ECO:0000313" key="8">
    <source>
        <dbReference type="EMBL" id="KAL3234396.1"/>
    </source>
</evidence>
<keyword evidence="9" id="KW-1185">Reference proteome</keyword>
<dbReference type="PANTHER" id="PTHR23057">
    <property type="entry name" value="JUXTAPOSED WITH ANOTHER ZINC FINGER PROTEIN 1"/>
    <property type="match status" value="1"/>
</dbReference>
<feature type="domain" description="C2H2-type" evidence="7">
    <location>
        <begin position="438"/>
        <end position="468"/>
    </location>
</feature>
<organism evidence="8 9">
    <name type="scientific">Nakaseomyces bracarensis</name>
    <dbReference type="NCBI Taxonomy" id="273131"/>
    <lineage>
        <taxon>Eukaryota</taxon>
        <taxon>Fungi</taxon>
        <taxon>Dikarya</taxon>
        <taxon>Ascomycota</taxon>
        <taxon>Saccharomycotina</taxon>
        <taxon>Saccharomycetes</taxon>
        <taxon>Saccharomycetales</taxon>
        <taxon>Saccharomycetaceae</taxon>
        <taxon>Nakaseomyces</taxon>
    </lineage>
</organism>
<feature type="domain" description="C2H2-type" evidence="7">
    <location>
        <begin position="500"/>
        <end position="524"/>
    </location>
</feature>
<dbReference type="PROSITE" id="PS50157">
    <property type="entry name" value="ZINC_FINGER_C2H2_2"/>
    <property type="match status" value="2"/>
</dbReference>
<sequence length="524" mass="57926">MEYNSLLLMMDGTPTERALDVDHLRGNDGAISPHSRSVTDITMGNSNSNFDASGPGIFIHDTSSAASSGHRTSNNNNSNGGELFKNTHLNVRSDDGHRYSYSISPSNRSSGMIPMSTDEVLTQQQRPSESNGLASTYAKLRRESIAHSQGIGGVSWGSLSISSWLRDEVMLHHNAGELGQRKFSINNGLLQLHMNPPIGQNSGSGNQGSVYNAFLPNLEEQYCKDYSCCGISLPGLHDLLRHYEEAHISTSPIPSNSTSQPTSNDNPNATMSMKHLMDKSGRTINLGSAMSPPTPMSSQSKIRMNSTDANNYNKNKFISNRNNASNLVDTVSTNEVFLNNGRAAALNNIAATGSAIPINKNTQPQALQNMMMPANNGVSQLHSSNVEVDIDEDEEDEDEDEEDEDEDEEDEEQDKKEVYIDDPARRLYVMDHEEYKPFKCPVVGCDKTYKNQNGLKYHRLHGHQNQTLRENPDGTFNVIDPESNEISSLDALGNDKDKPYRCEVCGKRYKNLNGLKYHRGHSTH</sequence>
<evidence type="ECO:0000256" key="5">
    <source>
        <dbReference type="PROSITE-ProRule" id="PRU00042"/>
    </source>
</evidence>
<dbReference type="SMART" id="SM00355">
    <property type="entry name" value="ZnF_C2H2"/>
    <property type="match status" value="3"/>
</dbReference>
<keyword evidence="2" id="KW-0677">Repeat</keyword>